<dbReference type="Proteomes" id="UP000182740">
    <property type="component" value="Unassembled WGS sequence"/>
</dbReference>
<dbReference type="OrthoDB" id="3538827at2"/>
<keyword evidence="3" id="KW-1185">Reference proteome</keyword>
<feature type="signal peptide" evidence="1">
    <location>
        <begin position="1"/>
        <end position="28"/>
    </location>
</feature>
<keyword evidence="1" id="KW-0732">Signal</keyword>
<organism evidence="2 3">
    <name type="scientific">Amycolatopsis australiensis</name>
    <dbReference type="NCBI Taxonomy" id="546364"/>
    <lineage>
        <taxon>Bacteria</taxon>
        <taxon>Bacillati</taxon>
        <taxon>Actinomycetota</taxon>
        <taxon>Actinomycetes</taxon>
        <taxon>Pseudonocardiales</taxon>
        <taxon>Pseudonocardiaceae</taxon>
        <taxon>Amycolatopsis</taxon>
    </lineage>
</organism>
<protein>
    <recommendedName>
        <fullName evidence="4">Secreted protein</fullName>
    </recommendedName>
</protein>
<accession>A0A1K1SR47</accession>
<proteinExistence type="predicted"/>
<dbReference type="AlphaFoldDB" id="A0A1K1SR47"/>
<reference evidence="3" key="1">
    <citation type="submission" date="2016-11" db="EMBL/GenBank/DDBJ databases">
        <authorList>
            <person name="Varghese N."/>
            <person name="Submissions S."/>
        </authorList>
    </citation>
    <scope>NUCLEOTIDE SEQUENCE [LARGE SCALE GENOMIC DNA]</scope>
    <source>
        <strain evidence="3">DSM 44671</strain>
    </source>
</reference>
<evidence type="ECO:0000313" key="3">
    <source>
        <dbReference type="Proteomes" id="UP000182740"/>
    </source>
</evidence>
<sequence length="160" mass="17440">MKTFRRLLTVVAASAVIGGGFVVSPAIAEAAESDCAGGVNGFVDISDYLSGTVVRSKRVSDYDTPAWRPVELTVQHGNVGDRDRGWAKIEGWTEPYIDEVWMDVTFDGGQSWLQCGPFRKMTAENEPVTTAAYPTSPDPNIRFRGCASIGTNGVECTDWW</sequence>
<evidence type="ECO:0008006" key="4">
    <source>
        <dbReference type="Google" id="ProtNLM"/>
    </source>
</evidence>
<name>A0A1K1SR47_9PSEU</name>
<evidence type="ECO:0000256" key="1">
    <source>
        <dbReference type="SAM" id="SignalP"/>
    </source>
</evidence>
<dbReference type="EMBL" id="FPJG01000006">
    <property type="protein sequence ID" value="SFW86758.1"/>
    <property type="molecule type" value="Genomic_DNA"/>
</dbReference>
<gene>
    <name evidence="2" type="ORF">SAMN04489730_6496</name>
</gene>
<feature type="chain" id="PRO_5039433253" description="Secreted protein" evidence="1">
    <location>
        <begin position="29"/>
        <end position="160"/>
    </location>
</feature>
<evidence type="ECO:0000313" key="2">
    <source>
        <dbReference type="EMBL" id="SFW86758.1"/>
    </source>
</evidence>
<dbReference type="RefSeq" id="WP_072479818.1">
    <property type="nucleotide sequence ID" value="NZ_FPJG01000006.1"/>
</dbReference>